<accession>A0A518DF22</accession>
<feature type="transmembrane region" description="Helical" evidence="2">
    <location>
        <begin position="24"/>
        <end position="42"/>
    </location>
</feature>
<name>A0A518DF22_9BACT</name>
<keyword evidence="2" id="KW-1133">Transmembrane helix</keyword>
<evidence type="ECO:0008006" key="5">
    <source>
        <dbReference type="Google" id="ProtNLM"/>
    </source>
</evidence>
<dbReference type="Proteomes" id="UP000317429">
    <property type="component" value="Chromosome"/>
</dbReference>
<sequence length="305" mass="33681">MPKKPEVTAAPPAPAPTPSRSKRIGQIAVVLAVMAFATWACWTRLAGWMRVRPEYAVAAENIELVPPPPAWVPGDLRLDALRDAGARGGLSILDPPAELQQRLADALRFHPWVREVIRIRKAPPARVLVELEYRRPVAAVQWGPAGSELLLVDEDCVRLPERDLSDTARRRLPRIVAGGHKPLVGELWTDTRVIGALALVRRLGPYWDKLSLLEVSAHAQPEVRGQQSWPIFRLLTTKTIRIEWGAAPGLGPADEPAFEDKLARLLGYIAEHGPLDSLFDSPGVLEVRYTLTATPLTVKRSEVVK</sequence>
<reference evidence="3 4" key="1">
    <citation type="submission" date="2019-02" db="EMBL/GenBank/DDBJ databases">
        <title>Deep-cultivation of Planctomycetes and their phenomic and genomic characterization uncovers novel biology.</title>
        <authorList>
            <person name="Wiegand S."/>
            <person name="Jogler M."/>
            <person name="Boedeker C."/>
            <person name="Pinto D."/>
            <person name="Vollmers J."/>
            <person name="Rivas-Marin E."/>
            <person name="Kohn T."/>
            <person name="Peeters S.H."/>
            <person name="Heuer A."/>
            <person name="Rast P."/>
            <person name="Oberbeckmann S."/>
            <person name="Bunk B."/>
            <person name="Jeske O."/>
            <person name="Meyerdierks A."/>
            <person name="Storesund J.E."/>
            <person name="Kallscheuer N."/>
            <person name="Luecker S."/>
            <person name="Lage O.M."/>
            <person name="Pohl T."/>
            <person name="Merkel B.J."/>
            <person name="Hornburger P."/>
            <person name="Mueller R.-W."/>
            <person name="Bruemmer F."/>
            <person name="Labrenz M."/>
            <person name="Spormann A.M."/>
            <person name="Op den Camp H."/>
            <person name="Overmann J."/>
            <person name="Amann R."/>
            <person name="Jetten M.S.M."/>
            <person name="Mascher T."/>
            <person name="Medema M.H."/>
            <person name="Devos D.P."/>
            <person name="Kaster A.-K."/>
            <person name="Ovreas L."/>
            <person name="Rohde M."/>
            <person name="Galperin M.Y."/>
            <person name="Jogler C."/>
        </authorList>
    </citation>
    <scope>NUCLEOTIDE SEQUENCE [LARGE SCALE GENOMIC DNA]</scope>
    <source>
        <strain evidence="3 4">Pla175</strain>
    </source>
</reference>
<evidence type="ECO:0000256" key="1">
    <source>
        <dbReference type="SAM" id="MobiDB-lite"/>
    </source>
</evidence>
<feature type="region of interest" description="Disordered" evidence="1">
    <location>
        <begin position="1"/>
        <end position="20"/>
    </location>
</feature>
<evidence type="ECO:0000313" key="3">
    <source>
        <dbReference type="EMBL" id="QDU90056.1"/>
    </source>
</evidence>
<evidence type="ECO:0000256" key="2">
    <source>
        <dbReference type="SAM" id="Phobius"/>
    </source>
</evidence>
<organism evidence="3 4">
    <name type="scientific">Pirellulimonas nuda</name>
    <dbReference type="NCBI Taxonomy" id="2528009"/>
    <lineage>
        <taxon>Bacteria</taxon>
        <taxon>Pseudomonadati</taxon>
        <taxon>Planctomycetota</taxon>
        <taxon>Planctomycetia</taxon>
        <taxon>Pirellulales</taxon>
        <taxon>Lacipirellulaceae</taxon>
        <taxon>Pirellulimonas</taxon>
    </lineage>
</organism>
<gene>
    <name evidence="3" type="ORF">Pla175_34550</name>
</gene>
<dbReference type="OrthoDB" id="287558at2"/>
<dbReference type="EMBL" id="CP036291">
    <property type="protein sequence ID" value="QDU90056.1"/>
    <property type="molecule type" value="Genomic_DNA"/>
</dbReference>
<dbReference type="RefSeq" id="WP_145287794.1">
    <property type="nucleotide sequence ID" value="NZ_CP036291.1"/>
</dbReference>
<dbReference type="KEGG" id="pnd:Pla175_34550"/>
<keyword evidence="4" id="KW-1185">Reference proteome</keyword>
<evidence type="ECO:0000313" key="4">
    <source>
        <dbReference type="Proteomes" id="UP000317429"/>
    </source>
</evidence>
<dbReference type="AlphaFoldDB" id="A0A518DF22"/>
<keyword evidence="2" id="KW-0472">Membrane</keyword>
<protein>
    <recommendedName>
        <fullName evidence="5">Cell division protein FtsQ</fullName>
    </recommendedName>
</protein>
<keyword evidence="2" id="KW-0812">Transmembrane</keyword>
<proteinExistence type="predicted"/>